<gene>
    <name evidence="1" type="ORF">GCM10009107_02280</name>
</gene>
<name>A0ABN1JIK4_9BURK</name>
<proteinExistence type="predicted"/>
<evidence type="ECO:0000313" key="2">
    <source>
        <dbReference type="Proteomes" id="UP001500279"/>
    </source>
</evidence>
<reference evidence="1 2" key="1">
    <citation type="journal article" date="2019" name="Int. J. Syst. Evol. Microbiol.">
        <title>The Global Catalogue of Microorganisms (GCM) 10K type strain sequencing project: providing services to taxonomists for standard genome sequencing and annotation.</title>
        <authorList>
            <consortium name="The Broad Institute Genomics Platform"/>
            <consortium name="The Broad Institute Genome Sequencing Center for Infectious Disease"/>
            <person name="Wu L."/>
            <person name="Ma J."/>
        </authorList>
    </citation>
    <scope>NUCLEOTIDE SEQUENCE [LARGE SCALE GENOMIC DNA]</scope>
    <source>
        <strain evidence="1 2">JCM 15503</strain>
    </source>
</reference>
<accession>A0ABN1JIK4</accession>
<dbReference type="Proteomes" id="UP001500279">
    <property type="component" value="Unassembled WGS sequence"/>
</dbReference>
<dbReference type="EMBL" id="BAAAEW010000003">
    <property type="protein sequence ID" value="GAA0740554.1"/>
    <property type="molecule type" value="Genomic_DNA"/>
</dbReference>
<evidence type="ECO:0000313" key="1">
    <source>
        <dbReference type="EMBL" id="GAA0740554.1"/>
    </source>
</evidence>
<comment type="caution">
    <text evidence="1">The sequence shown here is derived from an EMBL/GenBank/DDBJ whole genome shotgun (WGS) entry which is preliminary data.</text>
</comment>
<dbReference type="SUPFAM" id="SSF56935">
    <property type="entry name" value="Porins"/>
    <property type="match status" value="1"/>
</dbReference>
<dbReference type="RefSeq" id="WP_141286725.1">
    <property type="nucleotide sequence ID" value="NZ_BAAAEW010000003.1"/>
</dbReference>
<protein>
    <recommendedName>
        <fullName evidence="3">TIGR03016 family PEP-CTERM system-associated outer membrane protein</fullName>
    </recommendedName>
</protein>
<sequence>MQRVGKKGPGAQLPPARWVVGVLICGATALAVAQEAGGAGSGAGTGEVGSGNGVADGIEANPYSISISESLQHDSNVLHAPAGRVVSDIVSNTDLRLGLDQWLGRQRLDVSADLQYQRFRDSQAFNNLSPILRAQLDWSTAERWQGQLGLLHQQSLYRNFLGETEDGSSELLKNLERIDEGFFRANLGLVTAWTVEGALTAFQRRYSADASASSELDRRAVELGVRYRPHPDFSFRTLLRYTDGRYPHGEADGEADRYDRRDLEASLQLRPSGASSLVLRLAHSNEHHHQGELQRAQLWSGSLSWKWQPTGKLSFDTQVLRDSDTGNLPLSEGQASRDVQLGTEFSIASRWQASEKLQFSLNYQQSLRDLQRGQGTPDALSAKDRQRRITLKVDWRPSRGLALGCQATPERRQTSGSAELTTPYDATVVGCYGRFVWQ</sequence>
<keyword evidence="2" id="KW-1185">Reference proteome</keyword>
<evidence type="ECO:0008006" key="3">
    <source>
        <dbReference type="Google" id="ProtNLM"/>
    </source>
</evidence>
<organism evidence="1 2">
    <name type="scientific">Ideonella azotifigens</name>
    <dbReference type="NCBI Taxonomy" id="513160"/>
    <lineage>
        <taxon>Bacteria</taxon>
        <taxon>Pseudomonadati</taxon>
        <taxon>Pseudomonadota</taxon>
        <taxon>Betaproteobacteria</taxon>
        <taxon>Burkholderiales</taxon>
        <taxon>Sphaerotilaceae</taxon>
        <taxon>Ideonella</taxon>
    </lineage>
</organism>